<sequence>MDAAVERGTVKFYEATEDTSLGYTGNLDDAINKWSIPGAEPCPTCRKGGGIAGFQYPCADLSSLPAHELKKLSNPWPVPQEEIARLIELVRPFVPSWAVLQPGALLGPITGKGMSRMGQLFMQNPWTLLVRRGAFERLQAAGVRGLQGYPIDVRFRGKPPPELLDLQLELHGQMHPTCLPPDRKPPCPTCGDDSFKLPDPIVLDAATLPEHVDVFRMRDVPGIILVTERFVEAVKRLELDGVTFRELEVR</sequence>
<dbReference type="Pfam" id="PF09535">
    <property type="entry name" value="Gmx_para_CXXCG"/>
    <property type="match status" value="1"/>
</dbReference>
<dbReference type="AlphaFoldDB" id="A0A848LMV4"/>
<name>A0A848LMV4_9BACT</name>
<gene>
    <name evidence="1" type="ORF">HG543_30605</name>
</gene>
<organism evidence="1 2">
    <name type="scientific">Pyxidicoccus fallax</name>
    <dbReference type="NCBI Taxonomy" id="394095"/>
    <lineage>
        <taxon>Bacteria</taxon>
        <taxon>Pseudomonadati</taxon>
        <taxon>Myxococcota</taxon>
        <taxon>Myxococcia</taxon>
        <taxon>Myxococcales</taxon>
        <taxon>Cystobacterineae</taxon>
        <taxon>Myxococcaceae</taxon>
        <taxon>Pyxidicoccus</taxon>
    </lineage>
</organism>
<evidence type="ECO:0000313" key="1">
    <source>
        <dbReference type="EMBL" id="NMO19187.1"/>
    </source>
</evidence>
<dbReference type="EMBL" id="JABBJJ010000172">
    <property type="protein sequence ID" value="NMO19187.1"/>
    <property type="molecule type" value="Genomic_DNA"/>
</dbReference>
<dbReference type="NCBIfam" id="TIGR02264">
    <property type="entry name" value="gmx_para_CXXCG"/>
    <property type="match status" value="1"/>
</dbReference>
<dbReference type="InterPro" id="IPR011750">
    <property type="entry name" value="Gmx_para_CXXCG"/>
</dbReference>
<keyword evidence="2" id="KW-1185">Reference proteome</keyword>
<dbReference type="Proteomes" id="UP000518300">
    <property type="component" value="Unassembled WGS sequence"/>
</dbReference>
<evidence type="ECO:0000313" key="2">
    <source>
        <dbReference type="Proteomes" id="UP000518300"/>
    </source>
</evidence>
<reference evidence="1 2" key="1">
    <citation type="submission" date="2020-04" db="EMBL/GenBank/DDBJ databases">
        <title>Draft genome of Pyxidicoccus fallax type strain.</title>
        <authorList>
            <person name="Whitworth D.E."/>
        </authorList>
    </citation>
    <scope>NUCLEOTIDE SEQUENCE [LARGE SCALE GENOMIC DNA]</scope>
    <source>
        <strain evidence="1 2">DSM 14698</strain>
    </source>
</reference>
<proteinExistence type="predicted"/>
<protein>
    <submittedName>
        <fullName evidence="1">Uncharacterized protein</fullName>
    </submittedName>
</protein>
<comment type="caution">
    <text evidence="1">The sequence shown here is derived from an EMBL/GenBank/DDBJ whole genome shotgun (WGS) entry which is preliminary data.</text>
</comment>
<accession>A0A848LMV4</accession>